<comment type="caution">
    <text evidence="10">The sequence shown here is derived from an EMBL/GenBank/DDBJ whole genome shotgun (WGS) entry which is preliminary data.</text>
</comment>
<comment type="pathway">
    <text evidence="3 8">Carbohydrate biosynthesis; 3-deoxy-D-manno-octulosonate biosynthesis; 3-deoxy-D-manno-octulosonate from D-ribulose 5-phosphate: step 2/3.</text>
</comment>
<dbReference type="UniPathway" id="UPA00357">
    <property type="reaction ID" value="UER00474"/>
</dbReference>
<dbReference type="EC" id="2.5.1.55" evidence="8"/>
<dbReference type="OrthoDB" id="9780456at2"/>
<keyword evidence="11" id="KW-1185">Reference proteome</keyword>
<dbReference type="SUPFAM" id="SSF51569">
    <property type="entry name" value="Aldolase"/>
    <property type="match status" value="1"/>
</dbReference>
<comment type="similarity">
    <text evidence="4 8">Belongs to the KdsA family.</text>
</comment>
<protein>
    <recommendedName>
        <fullName evidence="8">2-dehydro-3-deoxyphosphooctonate aldolase</fullName>
        <ecNumber evidence="8">2.5.1.55</ecNumber>
    </recommendedName>
    <alternativeName>
        <fullName evidence="8">3-deoxy-D-manno-octulosonic acid 8-phosphate synthase</fullName>
    </alternativeName>
    <alternativeName>
        <fullName evidence="8">KDO-8-phosphate synthase</fullName>
        <shortName evidence="8">KDO 8-P synthase</shortName>
        <shortName evidence="8">KDOPS</shortName>
    </alternativeName>
    <alternativeName>
        <fullName evidence="8">Phospho-2-dehydro-3-deoxyoctonate aldolase</fullName>
    </alternativeName>
</protein>
<evidence type="ECO:0000256" key="5">
    <source>
        <dbReference type="ARBA" id="ARBA00022490"/>
    </source>
</evidence>
<dbReference type="NCBIfam" id="TIGR01362">
    <property type="entry name" value="KDO8P_synth"/>
    <property type="match status" value="1"/>
</dbReference>
<proteinExistence type="inferred from homology"/>
<dbReference type="InterPro" id="IPR013785">
    <property type="entry name" value="Aldolase_TIM"/>
</dbReference>
<reference evidence="11" key="1">
    <citation type="submission" date="2016-04" db="EMBL/GenBank/DDBJ databases">
        <authorList>
            <person name="Lyu Z."/>
            <person name="Lyu W."/>
        </authorList>
    </citation>
    <scope>NUCLEOTIDE SEQUENCE [LARGE SCALE GENOMIC DNA]</scope>
    <source>
        <strain evidence="11">C44</strain>
    </source>
</reference>
<evidence type="ECO:0000256" key="7">
    <source>
        <dbReference type="ARBA" id="ARBA00049112"/>
    </source>
</evidence>
<dbReference type="GO" id="GO:0005737">
    <property type="term" value="C:cytoplasm"/>
    <property type="evidence" value="ECO:0007669"/>
    <property type="project" value="UniProtKB-SubCell"/>
</dbReference>
<evidence type="ECO:0000259" key="9">
    <source>
        <dbReference type="Pfam" id="PF00793"/>
    </source>
</evidence>
<keyword evidence="5 8" id="KW-0963">Cytoplasm</keyword>
<comment type="subcellular location">
    <subcellularLocation>
        <location evidence="1 8">Cytoplasm</location>
    </subcellularLocation>
</comment>
<feature type="domain" description="DAHP synthetase I/KDSA" evidence="9">
    <location>
        <begin position="9"/>
        <end position="271"/>
    </location>
</feature>
<evidence type="ECO:0000256" key="6">
    <source>
        <dbReference type="ARBA" id="ARBA00022679"/>
    </source>
</evidence>
<evidence type="ECO:0000256" key="2">
    <source>
        <dbReference type="ARBA" id="ARBA00004756"/>
    </source>
</evidence>
<dbReference type="GO" id="GO:0019294">
    <property type="term" value="P:keto-3-deoxy-D-manno-octulosonic acid biosynthetic process"/>
    <property type="evidence" value="ECO:0007669"/>
    <property type="project" value="UniProtKB-UniRule"/>
</dbReference>
<dbReference type="InterPro" id="IPR006269">
    <property type="entry name" value="KDO8P_synthase"/>
</dbReference>
<organism evidence="10 11">
    <name type="scientific">Metabacillus litoralis</name>
    <dbReference type="NCBI Taxonomy" id="152268"/>
    <lineage>
        <taxon>Bacteria</taxon>
        <taxon>Bacillati</taxon>
        <taxon>Bacillota</taxon>
        <taxon>Bacilli</taxon>
        <taxon>Bacillales</taxon>
        <taxon>Bacillaceae</taxon>
        <taxon>Metabacillus</taxon>
    </lineage>
</organism>
<evidence type="ECO:0000256" key="4">
    <source>
        <dbReference type="ARBA" id="ARBA00010499"/>
    </source>
</evidence>
<evidence type="ECO:0000313" key="10">
    <source>
        <dbReference type="EMBL" id="OAS87734.1"/>
    </source>
</evidence>
<dbReference type="Pfam" id="PF00793">
    <property type="entry name" value="DAHP_synth_1"/>
    <property type="match status" value="1"/>
</dbReference>
<accession>A0A179T264</accession>
<evidence type="ECO:0000313" key="11">
    <source>
        <dbReference type="Proteomes" id="UP000078534"/>
    </source>
</evidence>
<comment type="catalytic activity">
    <reaction evidence="7 8">
        <text>D-arabinose 5-phosphate + phosphoenolpyruvate + H2O = 3-deoxy-alpha-D-manno-2-octulosonate-8-phosphate + phosphate</text>
        <dbReference type="Rhea" id="RHEA:14053"/>
        <dbReference type="ChEBI" id="CHEBI:15377"/>
        <dbReference type="ChEBI" id="CHEBI:43474"/>
        <dbReference type="ChEBI" id="CHEBI:57693"/>
        <dbReference type="ChEBI" id="CHEBI:58702"/>
        <dbReference type="ChEBI" id="CHEBI:85985"/>
        <dbReference type="EC" id="2.5.1.55"/>
    </reaction>
</comment>
<dbReference type="PANTHER" id="PTHR21057">
    <property type="entry name" value="PHOSPHO-2-DEHYDRO-3-DEOXYHEPTONATE ALDOLASE"/>
    <property type="match status" value="1"/>
</dbReference>
<gene>
    <name evidence="8" type="primary">kdsA</name>
    <name evidence="10" type="ORF">A6K24_18500</name>
</gene>
<dbReference type="Proteomes" id="UP000078534">
    <property type="component" value="Unassembled WGS sequence"/>
</dbReference>
<evidence type="ECO:0000256" key="3">
    <source>
        <dbReference type="ARBA" id="ARBA00004845"/>
    </source>
</evidence>
<dbReference type="RefSeq" id="WP_066329353.1">
    <property type="nucleotide sequence ID" value="NZ_LWSG01000007.1"/>
</dbReference>
<dbReference type="NCBIfam" id="NF003543">
    <property type="entry name" value="PRK05198.1"/>
    <property type="match status" value="1"/>
</dbReference>
<keyword evidence="6 8" id="KW-0808">Transferase</keyword>
<comment type="pathway">
    <text evidence="2">Bacterial outer membrane biogenesis; lipopolysaccharide biosynthesis.</text>
</comment>
<dbReference type="Gene3D" id="3.20.20.70">
    <property type="entry name" value="Aldolase class I"/>
    <property type="match status" value="1"/>
</dbReference>
<evidence type="ECO:0000256" key="8">
    <source>
        <dbReference type="HAMAP-Rule" id="MF_00056"/>
    </source>
</evidence>
<dbReference type="GO" id="GO:0008676">
    <property type="term" value="F:3-deoxy-8-phosphooctulonate synthase activity"/>
    <property type="evidence" value="ECO:0007669"/>
    <property type="project" value="UniProtKB-UniRule"/>
</dbReference>
<sequence length="273" mass="29812">MSKEVILNDIKFGGKNPFVLIAGPCMIEDESLVLSTAEKVKELTTKLGIPYVFKASFDKANRSSIHSHRGPGLEKGLEILAKVKEQFDLPVTSDIHEPGQAAVAAEVLDILQIPAFLCRQTDLLVAAGKTGKIVNVKKGQFLAPWDMKNVVTKLRETGNDNILLTERGSTFGYNNLVVDYRSLITMRELGVPVVFDATHSVQIPGGNGTTTGGKREYVPYLSRAAVAVGVDSVFMEVHPNPDEALSDGPNTVKLEELENILKQIKEIDNIMKL</sequence>
<dbReference type="EMBL" id="LWSG01000007">
    <property type="protein sequence ID" value="OAS87734.1"/>
    <property type="molecule type" value="Genomic_DNA"/>
</dbReference>
<evidence type="ECO:0000256" key="1">
    <source>
        <dbReference type="ARBA" id="ARBA00004496"/>
    </source>
</evidence>
<dbReference type="AlphaFoldDB" id="A0A179T264"/>
<dbReference type="STRING" id="152268.A6K24_18500"/>
<dbReference type="UniPathway" id="UPA00030"/>
<dbReference type="HAMAP" id="MF_00056">
    <property type="entry name" value="KDO8P_synth"/>
    <property type="match status" value="1"/>
</dbReference>
<keyword evidence="8" id="KW-0448">Lipopolysaccharide biosynthesis</keyword>
<name>A0A179T264_9BACI</name>
<dbReference type="InterPro" id="IPR006218">
    <property type="entry name" value="DAHP1/KDSA"/>
</dbReference>